<gene>
    <name evidence="4" type="ORF">GRI39_13450</name>
</gene>
<evidence type="ECO:0000313" key="5">
    <source>
        <dbReference type="Proteomes" id="UP000460561"/>
    </source>
</evidence>
<proteinExistence type="predicted"/>
<dbReference type="GO" id="GO:0015159">
    <property type="term" value="F:polysaccharide transmembrane transporter activity"/>
    <property type="evidence" value="ECO:0007669"/>
    <property type="project" value="InterPro"/>
</dbReference>
<dbReference type="EMBL" id="WTYQ01000006">
    <property type="protein sequence ID" value="MXP27033.1"/>
    <property type="molecule type" value="Genomic_DNA"/>
</dbReference>
<dbReference type="OrthoDB" id="8410640at2"/>
<dbReference type="Pfam" id="PF10531">
    <property type="entry name" value="SLBB"/>
    <property type="match status" value="1"/>
</dbReference>
<dbReference type="InterPro" id="IPR003715">
    <property type="entry name" value="Poly_export_N"/>
</dbReference>
<dbReference type="Pfam" id="PF02563">
    <property type="entry name" value="Poly_export"/>
    <property type="match status" value="1"/>
</dbReference>
<reference evidence="4 5" key="1">
    <citation type="submission" date="2019-12" db="EMBL/GenBank/DDBJ databases">
        <title>Genomic-based taxomic classification of the family Erythrobacteraceae.</title>
        <authorList>
            <person name="Xu L."/>
        </authorList>
    </citation>
    <scope>NUCLEOTIDE SEQUENCE [LARGE SCALE GENOMIC DNA]</scope>
    <source>
        <strain evidence="4 5">DSM 18604</strain>
    </source>
</reference>
<evidence type="ECO:0000256" key="1">
    <source>
        <dbReference type="ARBA" id="ARBA00022729"/>
    </source>
</evidence>
<keyword evidence="1" id="KW-0732">Signal</keyword>
<dbReference type="InterPro" id="IPR019554">
    <property type="entry name" value="Soluble_ligand-bd"/>
</dbReference>
<dbReference type="AlphaFoldDB" id="A0A845ACR5"/>
<sequence>MTRRREKTLRHLIKGTLVILPLALSGCFSPSADLPKGSDAYAMMPPPDPDGMRSAYKIGVLDTLSIRVFQEPDLSFDELQVDSAGSINFPLVGEINAAGQTPLQLSRTIEAGLGERFIRSPQVVVGVVQSAAQRVTVEGNVTKPGVYEISGSTTLLEAIARSEGLTRTAVVDQVIVFRVVNGQRMGAIFNFKDISEGKAPDPEILGGDKIVVGFSAVKGAYRDFLQAAGLVNAFTRF</sequence>
<feature type="domain" description="Polysaccharide export protein N-terminal" evidence="2">
    <location>
        <begin position="54"/>
        <end position="127"/>
    </location>
</feature>
<name>A0A845ACR5_9SPHN</name>
<protein>
    <submittedName>
        <fullName evidence="4">Polysaccharide export protein</fullName>
    </submittedName>
</protein>
<organism evidence="4 5">
    <name type="scientific">Altericroceibacterium indicum</name>
    <dbReference type="NCBI Taxonomy" id="374177"/>
    <lineage>
        <taxon>Bacteria</taxon>
        <taxon>Pseudomonadati</taxon>
        <taxon>Pseudomonadota</taxon>
        <taxon>Alphaproteobacteria</taxon>
        <taxon>Sphingomonadales</taxon>
        <taxon>Erythrobacteraceae</taxon>
        <taxon>Altericroceibacterium</taxon>
    </lineage>
</organism>
<dbReference type="PROSITE" id="PS51257">
    <property type="entry name" value="PROKAR_LIPOPROTEIN"/>
    <property type="match status" value="1"/>
</dbReference>
<dbReference type="Gene3D" id="3.10.560.10">
    <property type="entry name" value="Outer membrane lipoprotein wza domain like"/>
    <property type="match status" value="1"/>
</dbReference>
<dbReference type="PANTHER" id="PTHR33619">
    <property type="entry name" value="POLYSACCHARIDE EXPORT PROTEIN GFCE-RELATED"/>
    <property type="match status" value="1"/>
</dbReference>
<comment type="caution">
    <text evidence="4">The sequence shown here is derived from an EMBL/GenBank/DDBJ whole genome shotgun (WGS) entry which is preliminary data.</text>
</comment>
<dbReference type="PANTHER" id="PTHR33619:SF3">
    <property type="entry name" value="POLYSACCHARIDE EXPORT PROTEIN GFCE-RELATED"/>
    <property type="match status" value="1"/>
</dbReference>
<keyword evidence="5" id="KW-1185">Reference proteome</keyword>
<feature type="domain" description="Soluble ligand binding" evidence="3">
    <location>
        <begin position="134"/>
        <end position="186"/>
    </location>
</feature>
<evidence type="ECO:0000259" key="2">
    <source>
        <dbReference type="Pfam" id="PF02563"/>
    </source>
</evidence>
<accession>A0A845ACR5</accession>
<evidence type="ECO:0000313" key="4">
    <source>
        <dbReference type="EMBL" id="MXP27033.1"/>
    </source>
</evidence>
<evidence type="ECO:0000259" key="3">
    <source>
        <dbReference type="Pfam" id="PF10531"/>
    </source>
</evidence>
<dbReference type="InterPro" id="IPR049712">
    <property type="entry name" value="Poly_export"/>
</dbReference>
<dbReference type="Proteomes" id="UP000460561">
    <property type="component" value="Unassembled WGS sequence"/>
</dbReference>